<reference evidence="1" key="1">
    <citation type="submission" date="2015-07" db="EMBL/GenBank/DDBJ databases">
        <title>Adaptation to a free-living lifestyle via gene acquisitions in the diplomonad Trepomonas sp. PC1.</title>
        <authorList>
            <person name="Xu F."/>
            <person name="Jerlstrom-Hultqvist J."/>
            <person name="Kolisko M."/>
            <person name="Simpson A.G.B."/>
            <person name="Roger A.J."/>
            <person name="Svard S.G."/>
            <person name="Andersson J.O."/>
        </authorList>
    </citation>
    <scope>NUCLEOTIDE SEQUENCE</scope>
    <source>
        <strain evidence="1">PC1</strain>
    </source>
</reference>
<evidence type="ECO:0000313" key="1">
    <source>
        <dbReference type="EMBL" id="JAP94896.1"/>
    </source>
</evidence>
<dbReference type="SUPFAM" id="SSF52047">
    <property type="entry name" value="RNI-like"/>
    <property type="match status" value="1"/>
</dbReference>
<dbReference type="EMBL" id="GDID01001710">
    <property type="protein sequence ID" value="JAP94896.1"/>
    <property type="molecule type" value="Transcribed_RNA"/>
</dbReference>
<accession>A0A146KHG7</accession>
<name>A0A146KHG7_9EUKA</name>
<dbReference type="Gene3D" id="3.80.10.10">
    <property type="entry name" value="Ribonuclease Inhibitor"/>
    <property type="match status" value="1"/>
</dbReference>
<proteinExistence type="predicted"/>
<gene>
    <name evidence="1" type="ORF">TPC1_12284</name>
</gene>
<feature type="non-terminal residue" evidence="1">
    <location>
        <position position="1"/>
    </location>
</feature>
<dbReference type="InterPro" id="IPR032675">
    <property type="entry name" value="LRR_dom_sf"/>
</dbReference>
<dbReference type="AlphaFoldDB" id="A0A146KHG7"/>
<protein>
    <submittedName>
        <fullName evidence="1">Uncharacterized protein</fullName>
    </submittedName>
</protein>
<organism evidence="1">
    <name type="scientific">Trepomonas sp. PC1</name>
    <dbReference type="NCBI Taxonomy" id="1076344"/>
    <lineage>
        <taxon>Eukaryota</taxon>
        <taxon>Metamonada</taxon>
        <taxon>Diplomonadida</taxon>
        <taxon>Hexamitidae</taxon>
        <taxon>Hexamitinae</taxon>
        <taxon>Trepomonas</taxon>
    </lineage>
</organism>
<sequence>TTTNSTSMKQFLIRQYFKTNNVQFVHGTSITDTELLNLAFSSSAFTVEINQSTQFLLQNLSSLLKNIRSLKIVKFNRDSEFIDFYPSHNLTQLTIRSTRLEEGQVLQILSNYQNLERLELENCSLKHFFDPEVFFLQKLKHLSLCNNNLKSPFLRFFQSLLTRENQFTYLNFSHNPLFKNVSKAEMDFFLKKILLLHQQQKLFNRNVVFDYFVDQKILKPAQTLQINLSETQFGQDFSQNDVFARTFEVLQQYFNLEVKMNGFVQSAISDIVIGYNAVGLHGLFLRLQNASSDLCLSLANNQLRKLNTGDFLSLCFYQAQFVGPRLKALDLSNTDLGMGWNGDNRLHFVKFLRTCSKLEELILFNEFDRNINQILTSELQNEEFLPNLRILSVDLICNFKSVFKTLKSRKKLEVLSCNSSVQKSNFLDFYSLLVEDQMIQNNCYCGQYGIFDEIQQQNQKCNLKILSISHSITPNCICNTFKPLQIPKTCKNVELSQSIQQQILQSQSCCSTVQTFLNRKQTAAIKNLFPCQTLIQLEVLNLSSVQFNKFDIEVLMNLKLSNNLFLEDCGLSDQLCSFIIENHFIDGKKKFLSLQNNKSYILTYQKLLEVLQKDISGNLLLNRNRKPPIEFQKQFLNQLQIIEIQKEFVLNSDLSENIFKIKNLPITIITDNQRLLGQVKHEFLDVMCQLGGIMRPWTDSQGEDIENMVYYDVQ</sequence>